<dbReference type="AlphaFoldDB" id="A0AAE3ZHF7"/>
<protein>
    <submittedName>
        <fullName evidence="1">Anthranilate/para-aminobenzoate synthase component I</fullName>
    </submittedName>
</protein>
<dbReference type="Proteomes" id="UP001180845">
    <property type="component" value="Unassembled WGS sequence"/>
</dbReference>
<dbReference type="Gene3D" id="3.60.120.10">
    <property type="entry name" value="Anthranilate synthase"/>
    <property type="match status" value="1"/>
</dbReference>
<accession>A0AAE3ZHF7</accession>
<dbReference type="RefSeq" id="WP_310276986.1">
    <property type="nucleotide sequence ID" value="NZ_JAVDXW010000001.1"/>
</dbReference>
<dbReference type="SUPFAM" id="SSF56322">
    <property type="entry name" value="ADC synthase"/>
    <property type="match status" value="1"/>
</dbReference>
<dbReference type="InterPro" id="IPR005801">
    <property type="entry name" value="ADC_synthase"/>
</dbReference>
<comment type="caution">
    <text evidence="1">The sequence shown here is derived from an EMBL/GenBank/DDBJ whole genome shotgun (WGS) entry which is preliminary data.</text>
</comment>
<reference evidence="1" key="1">
    <citation type="submission" date="2023-07" db="EMBL/GenBank/DDBJ databases">
        <title>Sequencing the genomes of 1000 actinobacteria strains.</title>
        <authorList>
            <person name="Klenk H.-P."/>
        </authorList>
    </citation>
    <scope>NUCLEOTIDE SEQUENCE</scope>
    <source>
        <strain evidence="1">DSM 45977</strain>
    </source>
</reference>
<dbReference type="EMBL" id="JAVDXW010000001">
    <property type="protein sequence ID" value="MDR7303991.1"/>
    <property type="molecule type" value="Genomic_DNA"/>
</dbReference>
<sequence>MPRRRRWRGSAGRGWQGRRAGHDALSLVLFRQIRERGFDCHDDATELRVLRVTESYRVPREELLTALPQRAVALHDGGFDLDDDTYESIIEQIVHDEIASGEGANFVIRRDYTARLDEHTPATALALFRQLLTGERGAYWTFVVHTGSSNGHTGRTLVGAGPEAHVRMNSGDVLALRGPTTAGVRFHPESVLTLDGPAVLQELLCTRPLQQRAAAS</sequence>
<gene>
    <name evidence="1" type="ORF">JOF55_004172</name>
</gene>
<proteinExistence type="predicted"/>
<name>A0AAE3ZHF7_9ACTN</name>
<keyword evidence="2" id="KW-1185">Reference proteome</keyword>
<evidence type="ECO:0000313" key="1">
    <source>
        <dbReference type="EMBL" id="MDR7303991.1"/>
    </source>
</evidence>
<evidence type="ECO:0000313" key="2">
    <source>
        <dbReference type="Proteomes" id="UP001180845"/>
    </source>
</evidence>
<organism evidence="1 2">
    <name type="scientific">Haloactinomyces albus</name>
    <dbReference type="NCBI Taxonomy" id="1352928"/>
    <lineage>
        <taxon>Bacteria</taxon>
        <taxon>Bacillati</taxon>
        <taxon>Actinomycetota</taxon>
        <taxon>Actinomycetes</taxon>
        <taxon>Actinopolysporales</taxon>
        <taxon>Actinopolysporaceae</taxon>
        <taxon>Haloactinomyces</taxon>
    </lineage>
</organism>